<comment type="caution">
    <text evidence="2">The sequence shown here is derived from an EMBL/GenBank/DDBJ whole genome shotgun (WGS) entry which is preliminary data.</text>
</comment>
<feature type="compositionally biased region" description="Low complexity" evidence="1">
    <location>
        <begin position="945"/>
        <end position="958"/>
    </location>
</feature>
<organism evidence="2 3">
    <name type="scientific">Hermanssonia centrifuga</name>
    <dbReference type="NCBI Taxonomy" id="98765"/>
    <lineage>
        <taxon>Eukaryota</taxon>
        <taxon>Fungi</taxon>
        <taxon>Dikarya</taxon>
        <taxon>Basidiomycota</taxon>
        <taxon>Agaricomycotina</taxon>
        <taxon>Agaricomycetes</taxon>
        <taxon>Polyporales</taxon>
        <taxon>Meruliaceae</taxon>
        <taxon>Hermanssonia</taxon>
    </lineage>
</organism>
<feature type="region of interest" description="Disordered" evidence="1">
    <location>
        <begin position="301"/>
        <end position="338"/>
    </location>
</feature>
<sequence>MSALPTSPHNKSWWSRSKSRDAPVLRSQASGSSLAQDARSTRSKEHSSGSKFNAFVSNAIGKKSKKPTLTIQDPPPPLITTFSASSSVRSPMASPSTSIGTTPLHQTYYANRPPANSISTVRSYEYDIDQASDRHTISEPRTPSDHPRDRTSYQNSLLTLSDADPFAAGGIIVSRFDQDPNRLSVWSDSSLLDPHSKRGDFTGSNRMSYGSSSSNSHASEGQTRPHPVARIPSDGGASQKRHRRETSVLYDNGFPGVPPDPSVSRAQLHQRTTASSLYSSAAPPSSFVGASVYSAVSKDVLGGSSRPPLRPRGMTVAGERNPGLNRGTPDVPTSVVPPHLRRKASDYLQRTQSPPSSSTASPIMFSSVRSSLSSSSITAAPPSSSTRPLVLVRKASSSRVNLPPLYAAPPSSRLPPPPLSPFSTSDTEEFMEALVFPEVPSSNSSSLSFPSANLDMSSGDEIRHFMRDGFMDDDFGSPPRTLRNIDLETPPRQTGRGRVDTYDRAPPHLSSSNLLKKAISQQDLMGKRHSEISLASDSSVYDDSTPASPIRSLNGKEPRKQRSFHHPRIPLPVLPTLRHANSYINAGGPAPEPPASPRSPPFGPSTSQSTRKRLFSGSSGRKNSLSKVSPSPPLAGDDDVRSVLSMETGESISREGSPLASVRQQPIMVSFANMGNQLSLVTDNACIAPAWEEIGSYTTPVNRRVSQSDYVPQHIMSPADMLKLEEQLADESASREEDKQEQEQERPQEQERKPKLELEPGDFGLSFAPGGRQKPARSRTNSILSNMSAATSAFGNAEKHVVEDRSIRNAHTPSGTPPRRPVTANDFTRAGVAIDTRQPLRSTSVLSRGSKSPTITARSSTTQLKLSPPSSPTTYSPPSLEYSAGGLPPPPRRRRAREEKEKEKEVDRDPSNKRISIAPFHPLSPPPRRKTTGTSMVHEEFGQEQQQQLSPLSSRPPSAFDPQKINKRRSIMRKPSFLEIEDDADHETESLYDVQVDIQSLEMESSFLDLDRGKDSFDTVRSCDDDFINRF</sequence>
<evidence type="ECO:0000256" key="1">
    <source>
        <dbReference type="SAM" id="MobiDB-lite"/>
    </source>
</evidence>
<reference evidence="2 3" key="1">
    <citation type="submission" date="2018-02" db="EMBL/GenBank/DDBJ databases">
        <title>Genome sequence of the basidiomycete white-rot fungus Phlebia centrifuga.</title>
        <authorList>
            <person name="Granchi Z."/>
            <person name="Peng M."/>
            <person name="de Vries R.P."/>
            <person name="Hilden K."/>
            <person name="Makela M.R."/>
            <person name="Grigoriev I."/>
            <person name="Riley R."/>
        </authorList>
    </citation>
    <scope>NUCLEOTIDE SEQUENCE [LARGE SCALE GENOMIC DNA]</scope>
    <source>
        <strain evidence="2 3">FBCC195</strain>
    </source>
</reference>
<feature type="region of interest" description="Disordered" evidence="1">
    <location>
        <begin position="474"/>
        <end position="514"/>
    </location>
</feature>
<keyword evidence="3" id="KW-1185">Reference proteome</keyword>
<feature type="compositionally biased region" description="Low complexity" evidence="1">
    <location>
        <begin position="204"/>
        <end position="219"/>
    </location>
</feature>
<feature type="compositionally biased region" description="Basic and acidic residues" evidence="1">
    <location>
        <begin position="497"/>
        <end position="506"/>
    </location>
</feature>
<accession>A0A2R6QBF6</accession>
<feature type="compositionally biased region" description="Low complexity" evidence="1">
    <location>
        <begin position="859"/>
        <end position="880"/>
    </location>
</feature>
<feature type="compositionally biased region" description="Polar residues" evidence="1">
    <location>
        <begin position="1"/>
        <end position="16"/>
    </location>
</feature>
<feature type="compositionally biased region" description="Basic and acidic residues" evidence="1">
    <location>
        <begin position="797"/>
        <end position="807"/>
    </location>
</feature>
<feature type="compositionally biased region" description="Pro residues" evidence="1">
    <location>
        <begin position="590"/>
        <end position="603"/>
    </location>
</feature>
<dbReference type="Proteomes" id="UP000186601">
    <property type="component" value="Unassembled WGS sequence"/>
</dbReference>
<dbReference type="EMBL" id="MLYV02000371">
    <property type="protein sequence ID" value="PSS05459.1"/>
    <property type="molecule type" value="Genomic_DNA"/>
</dbReference>
<dbReference type="AlphaFoldDB" id="A0A2R6QBF6"/>
<feature type="region of interest" description="Disordered" evidence="1">
    <location>
        <begin position="797"/>
        <end position="962"/>
    </location>
</feature>
<feature type="compositionally biased region" description="Basic and acidic residues" evidence="1">
    <location>
        <begin position="896"/>
        <end position="912"/>
    </location>
</feature>
<feature type="compositionally biased region" description="Basic and acidic residues" evidence="1">
    <location>
        <begin position="728"/>
        <end position="758"/>
    </location>
</feature>
<feature type="compositionally biased region" description="Polar residues" evidence="1">
    <location>
        <begin position="99"/>
        <end position="116"/>
    </location>
</feature>
<evidence type="ECO:0000313" key="3">
    <source>
        <dbReference type="Proteomes" id="UP000186601"/>
    </source>
</evidence>
<feature type="compositionally biased region" description="Polar residues" evidence="1">
    <location>
        <begin position="535"/>
        <end position="547"/>
    </location>
</feature>
<feature type="region of interest" description="Disordered" evidence="1">
    <location>
        <begin position="1"/>
        <end position="116"/>
    </location>
</feature>
<feature type="region of interest" description="Disordered" evidence="1">
    <location>
        <begin position="185"/>
        <end position="269"/>
    </location>
</feature>
<feature type="region of interest" description="Disordered" evidence="1">
    <location>
        <begin position="728"/>
        <end position="780"/>
    </location>
</feature>
<feature type="region of interest" description="Disordered" evidence="1">
    <location>
        <begin position="535"/>
        <end position="640"/>
    </location>
</feature>
<feature type="region of interest" description="Disordered" evidence="1">
    <location>
        <begin position="130"/>
        <end position="152"/>
    </location>
</feature>
<protein>
    <submittedName>
        <fullName evidence="2">Uncharacterized protein</fullName>
    </submittedName>
</protein>
<proteinExistence type="predicted"/>
<dbReference type="OrthoDB" id="3195323at2759"/>
<feature type="compositionally biased region" description="Basic and acidic residues" evidence="1">
    <location>
        <begin position="131"/>
        <end position="151"/>
    </location>
</feature>
<feature type="compositionally biased region" description="Polar residues" evidence="1">
    <location>
        <begin position="839"/>
        <end position="858"/>
    </location>
</feature>
<feature type="compositionally biased region" description="Polar residues" evidence="1">
    <location>
        <begin position="616"/>
        <end position="629"/>
    </location>
</feature>
<evidence type="ECO:0000313" key="2">
    <source>
        <dbReference type="EMBL" id="PSS05459.1"/>
    </source>
</evidence>
<name>A0A2R6QBF6_9APHY</name>
<feature type="compositionally biased region" description="Low complexity" evidence="1">
    <location>
        <begin position="83"/>
        <end position="98"/>
    </location>
</feature>
<gene>
    <name evidence="2" type="ORF">PHLCEN_2v3839</name>
</gene>
<feature type="compositionally biased region" description="Basic and acidic residues" evidence="1">
    <location>
        <begin position="39"/>
        <end position="48"/>
    </location>
</feature>